<gene>
    <name evidence="3" type="ORF">BaRGS_00012947</name>
</gene>
<dbReference type="InterPro" id="IPR029526">
    <property type="entry name" value="PGBD"/>
</dbReference>
<evidence type="ECO:0000259" key="2">
    <source>
        <dbReference type="Pfam" id="PF13843"/>
    </source>
</evidence>
<feature type="compositionally biased region" description="Basic and acidic residues" evidence="1">
    <location>
        <begin position="39"/>
        <end position="55"/>
    </location>
</feature>
<name>A0ABD0L8N0_9CAEN</name>
<protein>
    <recommendedName>
        <fullName evidence="2">PiggyBac transposable element-derived protein domain-containing protein</fullName>
    </recommendedName>
</protein>
<dbReference type="EMBL" id="JACVVK020000072">
    <property type="protein sequence ID" value="KAK7495727.1"/>
    <property type="molecule type" value="Genomic_DNA"/>
</dbReference>
<organism evidence="3 4">
    <name type="scientific">Batillaria attramentaria</name>
    <dbReference type="NCBI Taxonomy" id="370345"/>
    <lineage>
        <taxon>Eukaryota</taxon>
        <taxon>Metazoa</taxon>
        <taxon>Spiralia</taxon>
        <taxon>Lophotrochozoa</taxon>
        <taxon>Mollusca</taxon>
        <taxon>Gastropoda</taxon>
        <taxon>Caenogastropoda</taxon>
        <taxon>Sorbeoconcha</taxon>
        <taxon>Cerithioidea</taxon>
        <taxon>Batillariidae</taxon>
        <taxon>Batillaria</taxon>
    </lineage>
</organism>
<dbReference type="AlphaFoldDB" id="A0ABD0L8N0"/>
<feature type="domain" description="PiggyBac transposable element-derived protein" evidence="2">
    <location>
        <begin position="12"/>
        <end position="73"/>
    </location>
</feature>
<sequence length="74" mass="8457">MASRHEQLDSGGTVLCVKYKDKKDLYLLSTVHEGKVVETGKTDRRTNQPVRKPDVVQHYNSNMNAVDQFDQHLS</sequence>
<proteinExistence type="predicted"/>
<feature type="region of interest" description="Disordered" evidence="1">
    <location>
        <begin position="39"/>
        <end position="74"/>
    </location>
</feature>
<evidence type="ECO:0000313" key="4">
    <source>
        <dbReference type="Proteomes" id="UP001519460"/>
    </source>
</evidence>
<dbReference type="Pfam" id="PF13843">
    <property type="entry name" value="DDE_Tnp_1_7"/>
    <property type="match status" value="1"/>
</dbReference>
<evidence type="ECO:0000313" key="3">
    <source>
        <dbReference type="EMBL" id="KAK7495727.1"/>
    </source>
</evidence>
<comment type="caution">
    <text evidence="3">The sequence shown here is derived from an EMBL/GenBank/DDBJ whole genome shotgun (WGS) entry which is preliminary data.</text>
</comment>
<accession>A0ABD0L8N0</accession>
<keyword evidence="4" id="KW-1185">Reference proteome</keyword>
<evidence type="ECO:0000256" key="1">
    <source>
        <dbReference type="SAM" id="MobiDB-lite"/>
    </source>
</evidence>
<reference evidence="3 4" key="1">
    <citation type="journal article" date="2023" name="Sci. Data">
        <title>Genome assembly of the Korean intertidal mud-creeper Batillaria attramentaria.</title>
        <authorList>
            <person name="Patra A.K."/>
            <person name="Ho P.T."/>
            <person name="Jun S."/>
            <person name="Lee S.J."/>
            <person name="Kim Y."/>
            <person name="Won Y.J."/>
        </authorList>
    </citation>
    <scope>NUCLEOTIDE SEQUENCE [LARGE SCALE GENOMIC DNA]</scope>
    <source>
        <strain evidence="3">Wonlab-2016</strain>
    </source>
</reference>
<dbReference type="Proteomes" id="UP001519460">
    <property type="component" value="Unassembled WGS sequence"/>
</dbReference>